<dbReference type="InterPro" id="IPR021027">
    <property type="entry name" value="Transposase_put_HTH"/>
</dbReference>
<comment type="similarity">
    <text evidence="1">In the C-terminal section; belongs to the transposase 35 family.</text>
</comment>
<dbReference type="Pfam" id="PF01385">
    <property type="entry name" value="OrfB_IS605"/>
    <property type="match status" value="1"/>
</dbReference>
<keyword evidence="4" id="KW-0479">Metal-binding</keyword>
<organism evidence="11 12">
    <name type="scientific">Liquorilactobacillus mali KCTC 3596 = DSM 20444</name>
    <dbReference type="NCBI Taxonomy" id="1046596"/>
    <lineage>
        <taxon>Bacteria</taxon>
        <taxon>Bacillati</taxon>
        <taxon>Bacillota</taxon>
        <taxon>Bacilli</taxon>
        <taxon>Lactobacillales</taxon>
        <taxon>Lactobacillaceae</taxon>
        <taxon>Liquorilactobacillus</taxon>
    </lineage>
</organism>
<evidence type="ECO:0000256" key="4">
    <source>
        <dbReference type="ARBA" id="ARBA00022723"/>
    </source>
</evidence>
<accession>A0A0R2DZM1</accession>
<dbReference type="AlphaFoldDB" id="A0A0R2DZM1"/>
<evidence type="ECO:0000256" key="3">
    <source>
        <dbReference type="ARBA" id="ARBA00022578"/>
    </source>
</evidence>
<dbReference type="GO" id="GO:0046872">
    <property type="term" value="F:metal ion binding"/>
    <property type="evidence" value="ECO:0007669"/>
    <property type="project" value="UniProtKB-KW"/>
</dbReference>
<feature type="domain" description="Probable transposase IS891/IS1136/IS1341" evidence="8">
    <location>
        <begin position="166"/>
        <end position="299"/>
    </location>
</feature>
<protein>
    <submittedName>
        <fullName evidence="11">Transposase</fullName>
    </submittedName>
</protein>
<name>A0A0R2DZM1_9LACO</name>
<sequence length="383" mass="45096">MYQGLKLRIYPNLEQQKQIVENFGATRFVWNQMLDMQSKRYKNNKDSKFLNGFAMNFLLRQLKTEYPWLKQAESTSLQDTCETLAVAFQRFFKKLGGYPKFKSRKFPKQSFKSKCINNNVRLIDNHYLKLPKLGIMKYRGKFTDDKIKSTTIQLSPTGKFYCVLLIECENQTQFSKTNKTVGLDMGIADLIITSDAVKYPTIRFDQILAKKKHYWEKRLARRRLLAQKEIAWDKHNKVVEPRELANFKNYTKAKQMVAKYSEKIANQRKDYLHKITIGLVKDYDKIVIEDLKTNNMIKNHKLARAIANQSWRMLRLMLEYKCKWYGKVLSVVNPYKTSQLCFNCGYDDGKHELDIRAWTCPQCHTQLDRDVNASKNILKLGLG</sequence>
<keyword evidence="7" id="KW-0233">DNA recombination</keyword>
<dbReference type="Pfam" id="PF07282">
    <property type="entry name" value="Cas12f1-like_TNB"/>
    <property type="match status" value="1"/>
</dbReference>
<dbReference type="GO" id="GO:0003677">
    <property type="term" value="F:DNA binding"/>
    <property type="evidence" value="ECO:0007669"/>
    <property type="project" value="UniProtKB-KW"/>
</dbReference>
<evidence type="ECO:0000313" key="11">
    <source>
        <dbReference type="EMBL" id="KRN09368.1"/>
    </source>
</evidence>
<keyword evidence="3" id="KW-0815">Transposition</keyword>
<keyword evidence="5" id="KW-0862">Zinc</keyword>
<evidence type="ECO:0000313" key="12">
    <source>
        <dbReference type="Proteomes" id="UP000050898"/>
    </source>
</evidence>
<dbReference type="OrthoDB" id="56768at2"/>
<evidence type="ECO:0000256" key="2">
    <source>
        <dbReference type="ARBA" id="ARBA00011044"/>
    </source>
</evidence>
<comment type="similarity">
    <text evidence="2">In the N-terminal section; belongs to the transposase 2 family.</text>
</comment>
<dbReference type="EMBL" id="AYYH01000027">
    <property type="protein sequence ID" value="KRN09368.1"/>
    <property type="molecule type" value="Genomic_DNA"/>
</dbReference>
<evidence type="ECO:0000259" key="9">
    <source>
        <dbReference type="Pfam" id="PF07282"/>
    </source>
</evidence>
<gene>
    <name evidence="11" type="ORF">FD00_GL001091</name>
</gene>
<dbReference type="NCBIfam" id="NF040570">
    <property type="entry name" value="guided_TnpB"/>
    <property type="match status" value="1"/>
</dbReference>
<feature type="domain" description="Transposase putative helix-turn-helix" evidence="10">
    <location>
        <begin position="1"/>
        <end position="45"/>
    </location>
</feature>
<evidence type="ECO:0000256" key="6">
    <source>
        <dbReference type="ARBA" id="ARBA00023125"/>
    </source>
</evidence>
<dbReference type="Proteomes" id="UP000050898">
    <property type="component" value="Unassembled WGS sequence"/>
</dbReference>
<evidence type="ECO:0000259" key="10">
    <source>
        <dbReference type="Pfam" id="PF12323"/>
    </source>
</evidence>
<dbReference type="PATRIC" id="fig|1046596.6.peg.1171"/>
<dbReference type="PANTHER" id="PTHR30405:SF25">
    <property type="entry name" value="RNA-GUIDED DNA ENDONUCLEASE INSQ-RELATED"/>
    <property type="match status" value="1"/>
</dbReference>
<keyword evidence="12" id="KW-1185">Reference proteome</keyword>
<evidence type="ECO:0000256" key="7">
    <source>
        <dbReference type="ARBA" id="ARBA00023172"/>
    </source>
</evidence>
<evidence type="ECO:0000256" key="5">
    <source>
        <dbReference type="ARBA" id="ARBA00022833"/>
    </source>
</evidence>
<dbReference type="GO" id="GO:0032196">
    <property type="term" value="P:transposition"/>
    <property type="evidence" value="ECO:0007669"/>
    <property type="project" value="UniProtKB-KW"/>
</dbReference>
<evidence type="ECO:0000256" key="1">
    <source>
        <dbReference type="ARBA" id="ARBA00008761"/>
    </source>
</evidence>
<keyword evidence="6" id="KW-0238">DNA-binding</keyword>
<dbReference type="GO" id="GO:0006310">
    <property type="term" value="P:DNA recombination"/>
    <property type="evidence" value="ECO:0007669"/>
    <property type="project" value="UniProtKB-KW"/>
</dbReference>
<comment type="caution">
    <text evidence="11">The sequence shown here is derived from an EMBL/GenBank/DDBJ whole genome shotgun (WGS) entry which is preliminary data.</text>
</comment>
<dbReference type="InterPro" id="IPR010095">
    <property type="entry name" value="Cas12f1-like_TNB"/>
</dbReference>
<feature type="domain" description="Cas12f1-like TNB" evidence="9">
    <location>
        <begin position="311"/>
        <end position="377"/>
    </location>
</feature>
<evidence type="ECO:0000259" key="8">
    <source>
        <dbReference type="Pfam" id="PF01385"/>
    </source>
</evidence>
<dbReference type="RefSeq" id="WP_010078296.1">
    <property type="nucleotide sequence ID" value="NZ_AYYH01000027.1"/>
</dbReference>
<dbReference type="NCBIfam" id="TIGR01766">
    <property type="entry name" value="IS200/IS605 family accessory protein TnpB-like domain"/>
    <property type="match status" value="1"/>
</dbReference>
<dbReference type="PANTHER" id="PTHR30405">
    <property type="entry name" value="TRANSPOSASE"/>
    <property type="match status" value="1"/>
</dbReference>
<proteinExistence type="inferred from homology"/>
<dbReference type="Pfam" id="PF12323">
    <property type="entry name" value="HTH_OrfB_IS605"/>
    <property type="match status" value="1"/>
</dbReference>
<dbReference type="InterPro" id="IPR051399">
    <property type="entry name" value="RNA-guided_DNA_endo/Transpos"/>
</dbReference>
<reference evidence="11 12" key="1">
    <citation type="journal article" date="2015" name="Genome Announc.">
        <title>Expanding the biotechnology potential of lactobacilli through comparative genomics of 213 strains and associated genera.</title>
        <authorList>
            <person name="Sun Z."/>
            <person name="Harris H.M."/>
            <person name="McCann A."/>
            <person name="Guo C."/>
            <person name="Argimon S."/>
            <person name="Zhang W."/>
            <person name="Yang X."/>
            <person name="Jeffery I.B."/>
            <person name="Cooney J.C."/>
            <person name="Kagawa T.F."/>
            <person name="Liu W."/>
            <person name="Song Y."/>
            <person name="Salvetti E."/>
            <person name="Wrobel A."/>
            <person name="Rasinkangas P."/>
            <person name="Parkhill J."/>
            <person name="Rea M.C."/>
            <person name="O'Sullivan O."/>
            <person name="Ritari J."/>
            <person name="Douillard F.P."/>
            <person name="Paul Ross R."/>
            <person name="Yang R."/>
            <person name="Briner A.E."/>
            <person name="Felis G.E."/>
            <person name="de Vos W.M."/>
            <person name="Barrangou R."/>
            <person name="Klaenhammer T.R."/>
            <person name="Caufield P.W."/>
            <person name="Cui Y."/>
            <person name="Zhang H."/>
            <person name="O'Toole P.W."/>
        </authorList>
    </citation>
    <scope>NUCLEOTIDE SEQUENCE [LARGE SCALE GENOMIC DNA]</scope>
    <source>
        <strain evidence="11 12">DSM 20444</strain>
    </source>
</reference>
<dbReference type="InterPro" id="IPR001959">
    <property type="entry name" value="Transposase"/>
</dbReference>